<dbReference type="Pfam" id="PF00933">
    <property type="entry name" value="Glyco_hydro_3"/>
    <property type="match status" value="1"/>
</dbReference>
<reference evidence="6" key="1">
    <citation type="submission" date="2022-11" db="EMBL/GenBank/DDBJ databases">
        <title>Centuries of genome instability and evolution in soft-shell clam transmissible cancer (bioRxiv).</title>
        <authorList>
            <person name="Hart S.F.M."/>
            <person name="Yonemitsu M.A."/>
            <person name="Giersch R.M."/>
            <person name="Beal B.F."/>
            <person name="Arriagada G."/>
            <person name="Davis B.W."/>
            <person name="Ostrander E.A."/>
            <person name="Goff S.P."/>
            <person name="Metzger M.J."/>
        </authorList>
    </citation>
    <scope>NUCLEOTIDE SEQUENCE</scope>
    <source>
        <strain evidence="6">MELC-2E11</strain>
        <tissue evidence="6">Siphon/mantle</tissue>
    </source>
</reference>
<dbReference type="InterPro" id="IPR044993">
    <property type="entry name" value="BXL"/>
</dbReference>
<proteinExistence type="predicted"/>
<dbReference type="PRINTS" id="PR00133">
    <property type="entry name" value="GLHYDRLASE3"/>
</dbReference>
<keyword evidence="1 4" id="KW-0732">Signal</keyword>
<sequence>MALDGICAFLCLAISLQSLDASIADLPFRNVSLPWNTRVDDLVGRLTLPDVMFQMAKGGEGDQGGPAPAIPRLGIEPWAWNTECLRGDAGAGEATGFPQAIGLAAAFNPQLIFDVAKATGVEVRAKHNDYVKHKQYGDHKGLSCFSPVINIMRHPLWGRNQETYGEDPYLSGEYAANFVKGLQGDHFRYVQANAGCKHFDVHGGPENIPQSRFSFDAKVTDRDWRLTFLPAFRQCVLAGSYSLMCSFNKINGVPACANRKLLTEITRDQWGFHGYVITDQEALENIVLFHHYANTSMQATIDAITAGINGVPACANHDLLTKTLRAQWGLRGCVVSNGDALGNIITWHMYTVVAAAMCVNDGCNLELGGPSIYPRIVDAIKQGKLSETLVRERVKPLFYTRMRLGEFDPPGLNPYLRYNLSLVQSDEHRALAVKAAMQTIVLLKNTNGLLPIKKHFNTIAVIGPMADNLVQQYGSYAADVSAKYARSPLAGLRPMADTVNFAAGCNDNKCANYSAPDVQKAMKGAQLVVICLGTGWLVEGEGNDRADMNLPGNQSKLITDAIKYGGGSPILLLVFSGGPLNISAADREPRVSAIVQCFFPAQATGDAIYNVITMATKDASPAARLPYTWYDTADQIPSMTNYSMTGRTYRYFQGAPLYPFGYGLSYTKFRYVGVELIPVILAGDDQYVYGQVMNTGAVDSDEVVQLYISWRSTNQTMPRLQLAGFSRIHIRTGESQEFKFTVTARQLAVWTDDKGFVVEPGVIDVYVGGQQPNQRRTVPSNVLNTHFQIDGQAVIGPS</sequence>
<dbReference type="SUPFAM" id="SSF51445">
    <property type="entry name" value="(Trans)glycosidases"/>
    <property type="match status" value="2"/>
</dbReference>
<evidence type="ECO:0000313" key="6">
    <source>
        <dbReference type="EMBL" id="WAR07414.1"/>
    </source>
</evidence>
<organism evidence="6 7">
    <name type="scientific">Mya arenaria</name>
    <name type="common">Soft-shell clam</name>
    <dbReference type="NCBI Taxonomy" id="6604"/>
    <lineage>
        <taxon>Eukaryota</taxon>
        <taxon>Metazoa</taxon>
        <taxon>Spiralia</taxon>
        <taxon>Lophotrochozoa</taxon>
        <taxon>Mollusca</taxon>
        <taxon>Bivalvia</taxon>
        <taxon>Autobranchia</taxon>
        <taxon>Heteroconchia</taxon>
        <taxon>Euheterodonta</taxon>
        <taxon>Imparidentia</taxon>
        <taxon>Neoheterodontei</taxon>
        <taxon>Myida</taxon>
        <taxon>Myoidea</taxon>
        <taxon>Myidae</taxon>
        <taxon>Mya</taxon>
    </lineage>
</organism>
<accession>A0ABY7EG66</accession>
<feature type="signal peptide" evidence="4">
    <location>
        <begin position="1"/>
        <end position="24"/>
    </location>
</feature>
<gene>
    <name evidence="6" type="ORF">MAR_017372</name>
</gene>
<evidence type="ECO:0000313" key="7">
    <source>
        <dbReference type="Proteomes" id="UP001164746"/>
    </source>
</evidence>
<dbReference type="InterPro" id="IPR013783">
    <property type="entry name" value="Ig-like_fold"/>
</dbReference>
<evidence type="ECO:0000256" key="2">
    <source>
        <dbReference type="ARBA" id="ARBA00022801"/>
    </source>
</evidence>
<dbReference type="SMART" id="SM01217">
    <property type="entry name" value="Fn3_like"/>
    <property type="match status" value="1"/>
</dbReference>
<evidence type="ECO:0000256" key="1">
    <source>
        <dbReference type="ARBA" id="ARBA00022729"/>
    </source>
</evidence>
<dbReference type="InterPro" id="IPR026891">
    <property type="entry name" value="Fn3-like"/>
</dbReference>
<name>A0ABY7EG66_MYAAR</name>
<dbReference type="SUPFAM" id="SSF52279">
    <property type="entry name" value="Beta-D-glucan exohydrolase, C-terminal domain"/>
    <property type="match status" value="1"/>
</dbReference>
<keyword evidence="2" id="KW-0378">Hydrolase</keyword>
<evidence type="ECO:0000259" key="5">
    <source>
        <dbReference type="SMART" id="SM01217"/>
    </source>
</evidence>
<dbReference type="Gene3D" id="2.60.40.10">
    <property type="entry name" value="Immunoglobulins"/>
    <property type="match status" value="1"/>
</dbReference>
<dbReference type="EMBL" id="CP111017">
    <property type="protein sequence ID" value="WAR07414.1"/>
    <property type="molecule type" value="Genomic_DNA"/>
</dbReference>
<feature type="domain" description="Fibronectin type III-like" evidence="5">
    <location>
        <begin position="702"/>
        <end position="771"/>
    </location>
</feature>
<evidence type="ECO:0000256" key="3">
    <source>
        <dbReference type="ARBA" id="ARBA00023295"/>
    </source>
</evidence>
<dbReference type="PANTHER" id="PTHR42721:SF42">
    <property type="entry name" value="FIBRONECTIN TYPE III-LIKE DOMAIN-CONTAINING PROTEIN"/>
    <property type="match status" value="1"/>
</dbReference>
<dbReference type="Proteomes" id="UP001164746">
    <property type="component" value="Chromosome 6"/>
</dbReference>
<dbReference type="InterPro" id="IPR036962">
    <property type="entry name" value="Glyco_hydro_3_N_sf"/>
</dbReference>
<dbReference type="PANTHER" id="PTHR42721">
    <property type="entry name" value="SUGAR HYDROLASE-RELATED"/>
    <property type="match status" value="1"/>
</dbReference>
<dbReference type="Pfam" id="PF14310">
    <property type="entry name" value="Fn3-like"/>
    <property type="match status" value="1"/>
</dbReference>
<dbReference type="Pfam" id="PF01915">
    <property type="entry name" value="Glyco_hydro_3_C"/>
    <property type="match status" value="1"/>
</dbReference>
<protein>
    <submittedName>
        <fullName evidence="6">BXL6-like protein</fullName>
    </submittedName>
</protein>
<feature type="chain" id="PRO_5045268554" evidence="4">
    <location>
        <begin position="25"/>
        <end position="798"/>
    </location>
</feature>
<keyword evidence="3" id="KW-0326">Glycosidase</keyword>
<keyword evidence="7" id="KW-1185">Reference proteome</keyword>
<dbReference type="InterPro" id="IPR036881">
    <property type="entry name" value="Glyco_hydro_3_C_sf"/>
</dbReference>
<dbReference type="InterPro" id="IPR017853">
    <property type="entry name" value="GH"/>
</dbReference>
<dbReference type="InterPro" id="IPR001764">
    <property type="entry name" value="Glyco_hydro_3_N"/>
</dbReference>
<dbReference type="Gene3D" id="3.40.50.1700">
    <property type="entry name" value="Glycoside hydrolase family 3 C-terminal domain"/>
    <property type="match status" value="1"/>
</dbReference>
<dbReference type="Gene3D" id="3.20.20.300">
    <property type="entry name" value="Glycoside hydrolase, family 3, N-terminal domain"/>
    <property type="match status" value="2"/>
</dbReference>
<dbReference type="InterPro" id="IPR002772">
    <property type="entry name" value="Glyco_hydro_3_C"/>
</dbReference>
<evidence type="ECO:0000256" key="4">
    <source>
        <dbReference type="SAM" id="SignalP"/>
    </source>
</evidence>